<dbReference type="InterPro" id="IPR029044">
    <property type="entry name" value="Nucleotide-diphossugar_trans"/>
</dbReference>
<dbReference type="Pfam" id="PF00535">
    <property type="entry name" value="Glycos_transf_2"/>
    <property type="match status" value="1"/>
</dbReference>
<evidence type="ECO:0000259" key="5">
    <source>
        <dbReference type="Pfam" id="PF00535"/>
    </source>
</evidence>
<reference evidence="6" key="1">
    <citation type="journal article" date="2021" name="Microorganisms">
        <title>Acidisoma silvae sp. nov. and Acidisomacellulosilytica sp. nov., Two Acidophilic Bacteria Isolated from Decaying Wood, Hydrolyzing Cellulose and Producing Poly-3-hydroxybutyrate.</title>
        <authorList>
            <person name="Mieszkin S."/>
            <person name="Pouder E."/>
            <person name="Uroz S."/>
            <person name="Simon-Colin C."/>
            <person name="Alain K."/>
        </authorList>
    </citation>
    <scope>NUCLEOTIDE SEQUENCE</scope>
    <source>
        <strain evidence="6">HW T2.11</strain>
    </source>
</reference>
<evidence type="ECO:0000256" key="2">
    <source>
        <dbReference type="ARBA" id="ARBA00022676"/>
    </source>
</evidence>
<dbReference type="GO" id="GO:0016757">
    <property type="term" value="F:glycosyltransferase activity"/>
    <property type="evidence" value="ECO:0007669"/>
    <property type="project" value="UniProtKB-KW"/>
</dbReference>
<comment type="similarity">
    <text evidence="1">Belongs to the glycosyltransferase 2 family.</text>
</comment>
<proteinExistence type="inferred from homology"/>
<keyword evidence="3" id="KW-0808">Transferase</keyword>
<keyword evidence="7" id="KW-1185">Reference proteome</keyword>
<dbReference type="InterPro" id="IPR001173">
    <property type="entry name" value="Glyco_trans_2-like"/>
</dbReference>
<reference evidence="6" key="2">
    <citation type="submission" date="2021-01" db="EMBL/GenBank/DDBJ databases">
        <authorList>
            <person name="Mieszkin S."/>
            <person name="Pouder E."/>
            <person name="Alain K."/>
        </authorList>
    </citation>
    <scope>NUCLEOTIDE SEQUENCE</scope>
    <source>
        <strain evidence="6">HW T2.11</strain>
    </source>
</reference>
<evidence type="ECO:0000256" key="4">
    <source>
        <dbReference type="SAM" id="MobiDB-lite"/>
    </source>
</evidence>
<gene>
    <name evidence="6" type="ORF">ASILVAE211_11090</name>
</gene>
<dbReference type="AlphaFoldDB" id="A0A964DZ51"/>
<comment type="caution">
    <text evidence="6">The sequence shown here is derived from an EMBL/GenBank/DDBJ whole genome shotgun (WGS) entry which is preliminary data.</text>
</comment>
<protein>
    <submittedName>
        <fullName evidence="6">Glycosyltransferase</fullName>
    </submittedName>
</protein>
<dbReference type="PANTHER" id="PTHR43179:SF12">
    <property type="entry name" value="GALACTOFURANOSYLTRANSFERASE GLFT2"/>
    <property type="match status" value="1"/>
</dbReference>
<feature type="domain" description="Glycosyltransferase 2-like" evidence="5">
    <location>
        <begin position="407"/>
        <end position="508"/>
    </location>
</feature>
<name>A0A964DZ51_9PROT</name>
<evidence type="ECO:0000256" key="1">
    <source>
        <dbReference type="ARBA" id="ARBA00006739"/>
    </source>
</evidence>
<evidence type="ECO:0000313" key="7">
    <source>
        <dbReference type="Proteomes" id="UP000708298"/>
    </source>
</evidence>
<dbReference type="Gene3D" id="3.40.50.2000">
    <property type="entry name" value="Glycogen Phosphorylase B"/>
    <property type="match status" value="2"/>
</dbReference>
<organism evidence="6 7">
    <name type="scientific">Acidisoma silvae</name>
    <dbReference type="NCBI Taxonomy" id="2802396"/>
    <lineage>
        <taxon>Bacteria</taxon>
        <taxon>Pseudomonadati</taxon>
        <taxon>Pseudomonadota</taxon>
        <taxon>Alphaproteobacteria</taxon>
        <taxon>Acetobacterales</taxon>
        <taxon>Acidocellaceae</taxon>
        <taxon>Acidisoma</taxon>
    </lineage>
</organism>
<evidence type="ECO:0000313" key="6">
    <source>
        <dbReference type="EMBL" id="MCB8875729.1"/>
    </source>
</evidence>
<dbReference type="SUPFAM" id="SSF53756">
    <property type="entry name" value="UDP-Glycosyltransferase/glycogen phosphorylase"/>
    <property type="match status" value="1"/>
</dbReference>
<keyword evidence="2" id="KW-0328">Glycosyltransferase</keyword>
<sequence>MSIVPKGDGAAPPGVETLLTVWAVRDGGMAFLASQADALARLEANGRAVDAVRMAAVALRDGQAEHALSHLLYAQRQAPSSSLITLLIGDLRLHLGHADAAEPFDLLARRSDWNAAWYRLAQTRLRFGRPDLAAVEIHETLSRNAPLLDRPAVALLDEILRATGARGWCGLTNGGDLIVGGPVTRCGAPTLRVMLDGKPLRLTARLRDQGFIRFPLGKAGFAAQSIEVTASGVPLLGSRLKPQSIIRCEGFVERVETGIAGWCWLPGEPTVQPLVRLPGPAGEITLAAKDLILTPANTERLIWQRRFTLPFAALPPGRIALAGPHGRPLYGSPLWPSGGIDSGMAAAQRLRRRFPASGEALTEGEAGAEGEIAAEISIPAVHRGRRPETPSQNRPAPGMPASRQVLIAIPVYRGLRTTIDCIRSVLAHRGPDEVILVISDASPEPALVEALRALAGKEDILLRVEPVNRGFPGTVNLAMRQAAAAGQDIILLNSDTLVTAGWVAGLRDATYGAPDIGTATPFSNAATILSYPDSQRANAIPTEEEIDELAGLFAAQNGGATVEIPTGHGFCLYIRHDCLIETGVLRDDVFAQGYGEENDFCMRARHLGWRHVAATGCYIGHLEGQSFAAAKDSLVRRNLVMLNTLHPGYDGLIADWLKADPLSEQRRAVDSARLHRLQGDRAAILFVTHNREGGVQRHVLMRARQAEEEGFLALILKPGRDRAGAALCRIETPSLALPNLTFAAFAAPSLLADFLASCRLDSIELHHFIGHEPATIAMVMALGPPFDLHLHDYAWFCPRITLTAQGNHYCGEPDLATCDTCVRDRGSALDRDITPAALIDWSRAIFTRARVVIAPTADTAARFQRRFPVKPQVLPWERDLAHLHDRPVARCAPGKIRKVCVAGAIGYEKGYQILLDCARLAQAEDLPILFQIVGFTCDDARLLETGRVTITGRYEENEAVALMQAQQSDLAFLPALWPETWSYVLSQLWQAGLPVVAFDIGAPAERIRQHGGGVLLPLSLPPKRIIHALRNVVSSTQAAA</sequence>
<dbReference type="PANTHER" id="PTHR43179">
    <property type="entry name" value="RHAMNOSYLTRANSFERASE WBBL"/>
    <property type="match status" value="1"/>
</dbReference>
<dbReference type="EMBL" id="JAESVB010000004">
    <property type="protein sequence ID" value="MCB8875729.1"/>
    <property type="molecule type" value="Genomic_DNA"/>
</dbReference>
<evidence type="ECO:0000256" key="3">
    <source>
        <dbReference type="ARBA" id="ARBA00022679"/>
    </source>
</evidence>
<dbReference type="SUPFAM" id="SSF53448">
    <property type="entry name" value="Nucleotide-diphospho-sugar transferases"/>
    <property type="match status" value="1"/>
</dbReference>
<feature type="region of interest" description="Disordered" evidence="4">
    <location>
        <begin position="379"/>
        <end position="400"/>
    </location>
</feature>
<dbReference type="Proteomes" id="UP000708298">
    <property type="component" value="Unassembled WGS sequence"/>
</dbReference>
<dbReference type="Gene3D" id="3.90.550.10">
    <property type="entry name" value="Spore Coat Polysaccharide Biosynthesis Protein SpsA, Chain A"/>
    <property type="match status" value="1"/>
</dbReference>
<dbReference type="Pfam" id="PF13692">
    <property type="entry name" value="Glyco_trans_1_4"/>
    <property type="match status" value="1"/>
</dbReference>
<accession>A0A964DZ51</accession>
<dbReference type="RefSeq" id="WP_227321390.1">
    <property type="nucleotide sequence ID" value="NZ_JAESVB010000004.1"/>
</dbReference>